<evidence type="ECO:0000256" key="1">
    <source>
        <dbReference type="ARBA" id="ARBA00010088"/>
    </source>
</evidence>
<proteinExistence type="inferred from homology"/>
<accession>A0ABQ3Z5D6</accession>
<keyword evidence="8" id="KW-1185">Reference proteome</keyword>
<dbReference type="SUPFAM" id="SSF53474">
    <property type="entry name" value="alpha/beta-Hydrolases"/>
    <property type="match status" value="1"/>
</dbReference>
<dbReference type="InterPro" id="IPR000073">
    <property type="entry name" value="AB_hydrolase_1"/>
</dbReference>
<comment type="caution">
    <text evidence="7">The sequence shown here is derived from an EMBL/GenBank/DDBJ whole genome shotgun (WGS) entry which is preliminary data.</text>
</comment>
<keyword evidence="3" id="KW-0378">Hydrolase</keyword>
<sequence>MTRHRAIAAGLGVLATVAGLLVGSAPPGWAATGSAGVRWSDCPAYSDGAIASMGVPEALYPEFRALLARTQCGTVLVPLDYRKPGGSKIAVAITRLRASDQQHKLGSLAMNPGGPGGSGYLMPINLLLRSPVVAELAERYDLIGFDPRGVGYSTKVGCSGPEGDPIDIPAGPITEAFARQMYDQQVRVYQACWQSNPAFLSQLTTANVARDLDRVRQALKLSRISYFGVSWGTLLGAVYRSLYPSSVARMWLDSVVGPNGNRFDVRVHDTLVAQEQQTARWAAWVAERTGTYGLGSTADEVLALVAALKARLDADPVVFSDVPGQTLDGNFISFLATAPGPAWADAAQAMKEMTTARSGEPAPPAVAPIITPPPGESTPPPDDAPEQMNGIANTAILCNDDTGPHDFDTWWSRFQQWQRDFPVTGGFARPTPPCAGWPVPAQPFQLWKAAGSLQMSGHRYESSTPYPWVGQMQSAIGGTVFTVEDDIHGSLVAVADCVERLTAYFRTGRPDGGHCEGVPVAGDEDDETQVAGTRSAVAQLADAQPAGLTATKYDGRTADHGRLTWPGR</sequence>
<dbReference type="PANTHER" id="PTHR43248">
    <property type="entry name" value="2-SUCCINYL-6-HYDROXY-2,4-CYCLOHEXADIENE-1-CARBOXYLATE SYNTHASE"/>
    <property type="match status" value="1"/>
</dbReference>
<feature type="compositionally biased region" description="Pro residues" evidence="4">
    <location>
        <begin position="361"/>
        <end position="382"/>
    </location>
</feature>
<dbReference type="GO" id="GO:0004177">
    <property type="term" value="F:aminopeptidase activity"/>
    <property type="evidence" value="ECO:0007669"/>
    <property type="project" value="UniProtKB-KW"/>
</dbReference>
<dbReference type="InterPro" id="IPR029058">
    <property type="entry name" value="AB_hydrolase_fold"/>
</dbReference>
<dbReference type="Gene3D" id="3.40.50.1820">
    <property type="entry name" value="alpha/beta hydrolase"/>
    <property type="match status" value="1"/>
</dbReference>
<dbReference type="PANTHER" id="PTHR43248:SF29">
    <property type="entry name" value="TRIPEPTIDYL AMINOPEPTIDASE"/>
    <property type="match status" value="1"/>
</dbReference>
<evidence type="ECO:0000259" key="6">
    <source>
        <dbReference type="Pfam" id="PF08386"/>
    </source>
</evidence>
<feature type="domain" description="AB hydrolase-1" evidence="5">
    <location>
        <begin position="110"/>
        <end position="259"/>
    </location>
</feature>
<feature type="region of interest" description="Disordered" evidence="4">
    <location>
        <begin position="357"/>
        <end position="385"/>
    </location>
</feature>
<evidence type="ECO:0000256" key="4">
    <source>
        <dbReference type="SAM" id="MobiDB-lite"/>
    </source>
</evidence>
<protein>
    <submittedName>
        <fullName evidence="7">Tripeptidyl aminopeptidase</fullName>
    </submittedName>
</protein>
<keyword evidence="2" id="KW-0732">Signal</keyword>
<dbReference type="InterPro" id="IPR051601">
    <property type="entry name" value="Serine_prot/Carboxylest_S33"/>
</dbReference>
<dbReference type="RefSeq" id="WP_203732329.1">
    <property type="nucleotide sequence ID" value="NZ_BAAATX010000012.1"/>
</dbReference>
<evidence type="ECO:0000259" key="5">
    <source>
        <dbReference type="Pfam" id="PF00561"/>
    </source>
</evidence>
<dbReference type="InterPro" id="IPR013595">
    <property type="entry name" value="Pept_S33_TAP-like_C"/>
</dbReference>
<dbReference type="Pfam" id="PF08386">
    <property type="entry name" value="Abhydrolase_4"/>
    <property type="match status" value="1"/>
</dbReference>
<dbReference type="EMBL" id="BOML01000051">
    <property type="protein sequence ID" value="GIE05045.1"/>
    <property type="molecule type" value="Genomic_DNA"/>
</dbReference>
<comment type="similarity">
    <text evidence="1">Belongs to the peptidase S33 family.</text>
</comment>
<evidence type="ECO:0000313" key="8">
    <source>
        <dbReference type="Proteomes" id="UP000637628"/>
    </source>
</evidence>
<evidence type="ECO:0000256" key="2">
    <source>
        <dbReference type="ARBA" id="ARBA00022729"/>
    </source>
</evidence>
<keyword evidence="7" id="KW-0031">Aminopeptidase</keyword>
<keyword evidence="7" id="KW-0645">Protease</keyword>
<dbReference type="Pfam" id="PF00561">
    <property type="entry name" value="Abhydrolase_1"/>
    <property type="match status" value="1"/>
</dbReference>
<evidence type="ECO:0000256" key="3">
    <source>
        <dbReference type="ARBA" id="ARBA00022801"/>
    </source>
</evidence>
<organism evidence="7 8">
    <name type="scientific">Paractinoplanes durhamensis</name>
    <dbReference type="NCBI Taxonomy" id="113563"/>
    <lineage>
        <taxon>Bacteria</taxon>
        <taxon>Bacillati</taxon>
        <taxon>Actinomycetota</taxon>
        <taxon>Actinomycetes</taxon>
        <taxon>Micromonosporales</taxon>
        <taxon>Micromonosporaceae</taxon>
        <taxon>Paractinoplanes</taxon>
    </lineage>
</organism>
<gene>
    <name evidence="7" type="primary">tap</name>
    <name evidence="7" type="ORF">Adu01nite_63950</name>
</gene>
<evidence type="ECO:0000313" key="7">
    <source>
        <dbReference type="EMBL" id="GIE05045.1"/>
    </source>
</evidence>
<dbReference type="Proteomes" id="UP000637628">
    <property type="component" value="Unassembled WGS sequence"/>
</dbReference>
<name>A0ABQ3Z5D6_9ACTN</name>
<reference evidence="7 8" key="1">
    <citation type="submission" date="2021-01" db="EMBL/GenBank/DDBJ databases">
        <title>Whole genome shotgun sequence of Actinoplanes durhamensis NBRC 14914.</title>
        <authorList>
            <person name="Komaki H."/>
            <person name="Tamura T."/>
        </authorList>
    </citation>
    <scope>NUCLEOTIDE SEQUENCE [LARGE SCALE GENOMIC DNA]</scope>
    <source>
        <strain evidence="7 8">NBRC 14914</strain>
    </source>
</reference>
<feature type="domain" description="Peptidase S33 tripeptidyl aminopeptidase-like C-terminal" evidence="6">
    <location>
        <begin position="433"/>
        <end position="511"/>
    </location>
</feature>